<dbReference type="SMART" id="SM00568">
    <property type="entry name" value="GRAM"/>
    <property type="match status" value="1"/>
</dbReference>
<organism evidence="3 4">
    <name type="scientific">Ananas comosus</name>
    <name type="common">Pineapple</name>
    <name type="synonym">Ananas ananas</name>
    <dbReference type="NCBI Taxonomy" id="4615"/>
    <lineage>
        <taxon>Eukaryota</taxon>
        <taxon>Viridiplantae</taxon>
        <taxon>Streptophyta</taxon>
        <taxon>Embryophyta</taxon>
        <taxon>Tracheophyta</taxon>
        <taxon>Spermatophyta</taxon>
        <taxon>Magnoliopsida</taxon>
        <taxon>Liliopsida</taxon>
        <taxon>Poales</taxon>
        <taxon>Bromeliaceae</taxon>
        <taxon>Bromelioideae</taxon>
        <taxon>Ananas</taxon>
    </lineage>
</organism>
<dbReference type="Pfam" id="PF02893">
    <property type="entry name" value="GRAM"/>
    <property type="match status" value="1"/>
</dbReference>
<dbReference type="InterPro" id="IPR011993">
    <property type="entry name" value="PH-like_dom_sf"/>
</dbReference>
<dbReference type="STRING" id="4615.A0A199V9B3"/>
<dbReference type="Proteomes" id="UP000092600">
    <property type="component" value="Unassembled WGS sequence"/>
</dbReference>
<evidence type="ECO:0000256" key="1">
    <source>
        <dbReference type="ARBA" id="ARBA00009414"/>
    </source>
</evidence>
<comment type="similarity">
    <text evidence="1">Belongs to the GEM family.</text>
</comment>
<evidence type="ECO:0000313" key="4">
    <source>
        <dbReference type="Proteomes" id="UP000092600"/>
    </source>
</evidence>
<feature type="domain" description="GRAM" evidence="2">
    <location>
        <begin position="107"/>
        <end position="185"/>
    </location>
</feature>
<dbReference type="InterPro" id="IPR004182">
    <property type="entry name" value="GRAM"/>
</dbReference>
<dbReference type="Gene3D" id="2.30.29.30">
    <property type="entry name" value="Pleckstrin-homology domain (PH domain)/Phosphotyrosine-binding domain (PTB)"/>
    <property type="match status" value="1"/>
</dbReference>
<gene>
    <name evidence="3" type="ORF">ACMD2_19579</name>
</gene>
<dbReference type="InterPro" id="IPR037848">
    <property type="entry name" value="GEM-like"/>
</dbReference>
<dbReference type="AlphaFoldDB" id="A0A199V9B3"/>
<name>A0A199V9B3_ANACO</name>
<proteinExistence type="inferred from homology"/>
<comment type="caution">
    <text evidence="3">The sequence shown here is derived from an EMBL/GenBank/DDBJ whole genome shotgun (WGS) entry which is preliminary data.</text>
</comment>
<protein>
    <submittedName>
        <fullName evidence="3">GEM-like protein 4</fullName>
    </submittedName>
</protein>
<evidence type="ECO:0000259" key="2">
    <source>
        <dbReference type="SMART" id="SM00568"/>
    </source>
</evidence>
<sequence>MKSLSQELVIGIPVNSITYAAEKTPSESASVSEPGSSFLDADPCGSFDSKHNKKDSFFRRMTKLSKKTDNYVQGIREHVTLGPKFTETVRGKLSLGARILQAGGIERVFRQAFSVEKGEQLLKVFQCYLSTTAGPIAGMLFISTQKIAFHSDRSLALSSPKGDIARVPYKVLIPIGRIKGATPSKNVNKPDQKYIEIATVDDFEFWFMGFVSYERSFKYIRRAISGSYSKWPTGTLVMSPLGEVSAKDLSLWNAIFSVEIKSIPAIGPAENPHESLSRKEPEVPEVPEAEADSLGKFSAAYVIEVTGIPITSSSLAFFIFSTSLSCLSLSSLS</sequence>
<dbReference type="EMBL" id="LSRQ01002686">
    <property type="protein sequence ID" value="OAY73466.1"/>
    <property type="molecule type" value="Genomic_DNA"/>
</dbReference>
<dbReference type="PANTHER" id="PTHR31969">
    <property type="entry name" value="GEM-LIKE PROTEIN 2"/>
    <property type="match status" value="1"/>
</dbReference>
<reference evidence="3 4" key="1">
    <citation type="journal article" date="2016" name="DNA Res.">
        <title>The draft genome of MD-2 pineapple using hybrid error correction of long reads.</title>
        <authorList>
            <person name="Redwan R.M."/>
            <person name="Saidin A."/>
            <person name="Kumar S.V."/>
        </authorList>
    </citation>
    <scope>NUCLEOTIDE SEQUENCE [LARGE SCALE GENOMIC DNA]</scope>
    <source>
        <strain evidence="4">cv. MD2</strain>
        <tissue evidence="3">Leaf</tissue>
    </source>
</reference>
<evidence type="ECO:0000313" key="3">
    <source>
        <dbReference type="EMBL" id="OAY73466.1"/>
    </source>
</evidence>
<accession>A0A199V9B3</accession>